<protein>
    <submittedName>
        <fullName evidence="1">Uncharacterized protein</fullName>
    </submittedName>
</protein>
<dbReference type="SUPFAM" id="SSF48403">
    <property type="entry name" value="Ankyrin repeat"/>
    <property type="match status" value="1"/>
</dbReference>
<dbReference type="STRING" id="1156394.T0PQH6"/>
<name>T0PQH6_SAPDV</name>
<evidence type="ECO:0000313" key="1">
    <source>
        <dbReference type="EMBL" id="EQC27759.1"/>
    </source>
</evidence>
<accession>T0PQH6</accession>
<dbReference type="PANTHER" id="PTHR46586">
    <property type="entry name" value="ANKYRIN REPEAT-CONTAINING PROTEIN"/>
    <property type="match status" value="1"/>
</dbReference>
<dbReference type="OrthoDB" id="60283at2759"/>
<dbReference type="VEuPathDB" id="FungiDB:SDRG_14508"/>
<sequence length="654" mass="72596">MATFRSVVLAQPEIASIIFGLQFGVYEDVASRFRAFNHLVDVRRAMDDDVSSSTYYALDIAFQTNYLARKDGSMTTCIDAKRLCLTKQLTRDARFPLHLAICEGDLVATQRIVACRPDLVYQEAIEAALMTGHLEIADFLLQTHAVDRSFDDETLGCVSRPLDAWLPAALLSTNNADALALLWRRRQLEWPGDVLRLASDAGAPQVIAFLYKHMPHTVYDGFVDVAASHGLLEIVIDLVARGFSCTADALDTAATNGHVDIVRFLMEQCHQVPSRTTMRNAANEGHLAVVKYLHELGTLDNAIKTAFGAAWYDHDDIVRYLVANRREGDCTLRFDAPVSDLVFIAAYLLSIGHTLEKIAVCFSTITRKRMSGVLEVVAFFSERGAVLDATWMIGACERGDMDVVVYLHDHGAASAPEAIDEAVWNEQWAIVDFLMAHRTEGATLIGIEFALVHSQFDLITRLWAKQPELRDDDLLRTALVSNVPDAVHFLLQAGVGKPREMLSLLAPRWSHPALLRVLLPYVLDAPTPIENLAHLVETFANVAHNISKSNLLVIKAEMLRQANDLVDASDDLQAHAATLLRRGAETTTERDDGMRVLDRAALFDWALAVLIVQFSTDAPTMAAQKTRLDAWMIMVDDPLLRSQLRTRLDEKGSV</sequence>
<dbReference type="AlphaFoldDB" id="T0PQH6"/>
<dbReference type="InterPro" id="IPR002110">
    <property type="entry name" value="Ankyrin_rpt"/>
</dbReference>
<dbReference type="PANTHER" id="PTHR46586:SF3">
    <property type="entry name" value="ANKYRIN REPEAT-CONTAINING PROTEIN"/>
    <property type="match status" value="1"/>
</dbReference>
<dbReference type="EMBL" id="JH767203">
    <property type="protein sequence ID" value="EQC27759.1"/>
    <property type="molecule type" value="Genomic_DNA"/>
</dbReference>
<dbReference type="GeneID" id="19955235"/>
<dbReference type="Pfam" id="PF12796">
    <property type="entry name" value="Ank_2"/>
    <property type="match status" value="1"/>
</dbReference>
<dbReference type="Gene3D" id="1.25.40.20">
    <property type="entry name" value="Ankyrin repeat-containing domain"/>
    <property type="match status" value="2"/>
</dbReference>
<organism evidence="1 2">
    <name type="scientific">Saprolegnia diclina (strain VS20)</name>
    <dbReference type="NCBI Taxonomy" id="1156394"/>
    <lineage>
        <taxon>Eukaryota</taxon>
        <taxon>Sar</taxon>
        <taxon>Stramenopiles</taxon>
        <taxon>Oomycota</taxon>
        <taxon>Saprolegniomycetes</taxon>
        <taxon>Saprolegniales</taxon>
        <taxon>Saprolegniaceae</taxon>
        <taxon>Saprolegnia</taxon>
    </lineage>
</organism>
<dbReference type="Proteomes" id="UP000030762">
    <property type="component" value="Unassembled WGS sequence"/>
</dbReference>
<reference evidence="1 2" key="1">
    <citation type="submission" date="2012-04" db="EMBL/GenBank/DDBJ databases">
        <title>The Genome Sequence of Saprolegnia declina VS20.</title>
        <authorList>
            <consortium name="The Broad Institute Genome Sequencing Platform"/>
            <person name="Russ C."/>
            <person name="Nusbaum C."/>
            <person name="Tyler B."/>
            <person name="van West P."/>
            <person name="Dieguez-Uribeondo J."/>
            <person name="de Bruijn I."/>
            <person name="Tripathy S."/>
            <person name="Jiang R."/>
            <person name="Young S.K."/>
            <person name="Zeng Q."/>
            <person name="Gargeya S."/>
            <person name="Fitzgerald M."/>
            <person name="Haas B."/>
            <person name="Abouelleil A."/>
            <person name="Alvarado L."/>
            <person name="Arachchi H.M."/>
            <person name="Berlin A."/>
            <person name="Chapman S.B."/>
            <person name="Goldberg J."/>
            <person name="Griggs A."/>
            <person name="Gujja S."/>
            <person name="Hansen M."/>
            <person name="Howarth C."/>
            <person name="Imamovic A."/>
            <person name="Larimer J."/>
            <person name="McCowen C."/>
            <person name="Montmayeur A."/>
            <person name="Murphy C."/>
            <person name="Neiman D."/>
            <person name="Pearson M."/>
            <person name="Priest M."/>
            <person name="Roberts A."/>
            <person name="Saif S."/>
            <person name="Shea T."/>
            <person name="Sisk P."/>
            <person name="Sykes S."/>
            <person name="Wortman J."/>
            <person name="Nusbaum C."/>
            <person name="Birren B."/>
        </authorList>
    </citation>
    <scope>NUCLEOTIDE SEQUENCE [LARGE SCALE GENOMIC DNA]</scope>
    <source>
        <strain evidence="1 2">VS20</strain>
    </source>
</reference>
<dbReference type="InterPro" id="IPR036770">
    <property type="entry name" value="Ankyrin_rpt-contain_sf"/>
</dbReference>
<dbReference type="InParanoid" id="T0PQH6"/>
<evidence type="ECO:0000313" key="2">
    <source>
        <dbReference type="Proteomes" id="UP000030762"/>
    </source>
</evidence>
<keyword evidence="2" id="KW-1185">Reference proteome</keyword>
<dbReference type="InterPro" id="IPR052050">
    <property type="entry name" value="SecEffector_AnkRepeat"/>
</dbReference>
<gene>
    <name evidence="1" type="ORF">SDRG_14508</name>
</gene>
<dbReference type="RefSeq" id="XP_008618864.1">
    <property type="nucleotide sequence ID" value="XM_008620642.1"/>
</dbReference>
<proteinExistence type="predicted"/>